<dbReference type="Pfam" id="PF13279">
    <property type="entry name" value="4HBT_2"/>
    <property type="match status" value="1"/>
</dbReference>
<protein>
    <submittedName>
        <fullName evidence="3">(3S)-malyl-CoA thioesterase</fullName>
        <ecNumber evidence="3">3.1.2.-</ecNumber>
    </submittedName>
</protein>
<comment type="similarity">
    <text evidence="1">Belongs to the 4-hydroxybenzoyl-CoA thioesterase family.</text>
</comment>
<accession>A0A1R0FB95</accession>
<dbReference type="EC" id="3.1.2.-" evidence="3"/>
<keyword evidence="2 3" id="KW-0378">Hydrolase</keyword>
<reference evidence="3 4" key="1">
    <citation type="submission" date="2016-12" db="EMBL/GenBank/DDBJ databases">
        <title>Comparative genomics of Bartonella apis.</title>
        <authorList>
            <person name="Engel P."/>
        </authorList>
    </citation>
    <scope>NUCLEOTIDE SEQUENCE [LARGE SCALE GENOMIC DNA]</scope>
    <source>
        <strain evidence="3 4">PEB0149</strain>
    </source>
</reference>
<keyword evidence="4" id="KW-1185">Reference proteome</keyword>
<dbReference type="RefSeq" id="WP_075869325.1">
    <property type="nucleotide sequence ID" value="NZ_CALYQA010000002.1"/>
</dbReference>
<gene>
    <name evidence="3" type="ORF">PEB0149_016360</name>
</gene>
<sequence>MIENVPFCGEFIGNVHHLFARVYYADTDFTGVVYHARYLEFFERGRSEFIRLNRAQHQQPHDTEENEKLGWVVHKIAVNYHKSARFDDILDIRTKITKVTGARIVMAQEIIRNDLLLVSADVQLALVNSEGRPTRIPDEFIESWENTTMDK</sequence>
<dbReference type="PROSITE" id="PS01328">
    <property type="entry name" value="4HBCOA_THIOESTERASE"/>
    <property type="match status" value="1"/>
</dbReference>
<dbReference type="OrthoDB" id="9808429at2"/>
<evidence type="ECO:0000256" key="1">
    <source>
        <dbReference type="ARBA" id="ARBA00005953"/>
    </source>
</evidence>
<dbReference type="SUPFAM" id="SSF54637">
    <property type="entry name" value="Thioesterase/thiol ester dehydrase-isomerase"/>
    <property type="match status" value="1"/>
</dbReference>
<dbReference type="PANTHER" id="PTHR31793:SF37">
    <property type="entry name" value="ACYL-COA THIOESTER HYDROLASE YBGC"/>
    <property type="match status" value="1"/>
</dbReference>
<dbReference type="PIRSF" id="PIRSF003230">
    <property type="entry name" value="YbgC"/>
    <property type="match status" value="1"/>
</dbReference>
<organism evidence="3 4">
    <name type="scientific">Bartonella apis</name>
    <dbReference type="NCBI Taxonomy" id="1686310"/>
    <lineage>
        <taxon>Bacteria</taxon>
        <taxon>Pseudomonadati</taxon>
        <taxon>Pseudomonadota</taxon>
        <taxon>Alphaproteobacteria</taxon>
        <taxon>Hyphomicrobiales</taxon>
        <taxon>Bartonellaceae</taxon>
        <taxon>Bartonella</taxon>
    </lineage>
</organism>
<name>A0A1R0FB95_9HYPH</name>
<comment type="caution">
    <text evidence="3">The sequence shown here is derived from an EMBL/GenBank/DDBJ whole genome shotgun (WGS) entry which is preliminary data.</text>
</comment>
<dbReference type="InterPro" id="IPR006684">
    <property type="entry name" value="YbgC/YbaW"/>
</dbReference>
<dbReference type="Proteomes" id="UP000187344">
    <property type="component" value="Unassembled WGS sequence"/>
</dbReference>
<dbReference type="FunFam" id="3.10.129.10:FF:000004">
    <property type="entry name" value="Tol-pal system-associated acyl-CoA thioesterase"/>
    <property type="match status" value="1"/>
</dbReference>
<dbReference type="InterPro" id="IPR029069">
    <property type="entry name" value="HotDog_dom_sf"/>
</dbReference>
<dbReference type="NCBIfam" id="TIGR00051">
    <property type="entry name" value="YbgC/FadM family acyl-CoA thioesterase"/>
    <property type="match status" value="1"/>
</dbReference>
<proteinExistence type="inferred from homology"/>
<dbReference type="EMBL" id="LXYT01000001">
    <property type="protein sequence ID" value="OLY44169.1"/>
    <property type="molecule type" value="Genomic_DNA"/>
</dbReference>
<evidence type="ECO:0000256" key="2">
    <source>
        <dbReference type="ARBA" id="ARBA00022801"/>
    </source>
</evidence>
<dbReference type="GO" id="GO:0047617">
    <property type="term" value="F:fatty acyl-CoA hydrolase activity"/>
    <property type="evidence" value="ECO:0007669"/>
    <property type="project" value="TreeGrafter"/>
</dbReference>
<dbReference type="InterPro" id="IPR008272">
    <property type="entry name" value="HB-CoA_thioesterase_AS"/>
</dbReference>
<dbReference type="InterPro" id="IPR050563">
    <property type="entry name" value="4-hydroxybenzoyl-CoA_TE"/>
</dbReference>
<dbReference type="Gene3D" id="3.10.129.10">
    <property type="entry name" value="Hotdog Thioesterase"/>
    <property type="match status" value="1"/>
</dbReference>
<dbReference type="CDD" id="cd00586">
    <property type="entry name" value="4HBT"/>
    <property type="match status" value="1"/>
</dbReference>
<dbReference type="NCBIfam" id="TIGR02799">
    <property type="entry name" value="thio_ybgC"/>
    <property type="match status" value="1"/>
</dbReference>
<dbReference type="AlphaFoldDB" id="A0A1R0FB95"/>
<dbReference type="PANTHER" id="PTHR31793">
    <property type="entry name" value="4-HYDROXYBENZOYL-COA THIOESTERASE FAMILY MEMBER"/>
    <property type="match status" value="1"/>
</dbReference>
<evidence type="ECO:0000313" key="3">
    <source>
        <dbReference type="EMBL" id="OLY44169.1"/>
    </source>
</evidence>
<dbReference type="InterPro" id="IPR014166">
    <property type="entry name" value="Tol-Pal_acyl-CoA_thioesterase"/>
</dbReference>
<dbReference type="GeneID" id="92991204"/>
<evidence type="ECO:0000313" key="4">
    <source>
        <dbReference type="Proteomes" id="UP000187344"/>
    </source>
</evidence>